<evidence type="ECO:0000313" key="2">
    <source>
        <dbReference type="Proteomes" id="UP000035337"/>
    </source>
</evidence>
<reference evidence="1 2" key="1">
    <citation type="submission" date="2014-09" db="EMBL/GenBank/DDBJ databases">
        <title>Complete genome sequence of Endomicrobium proavitum.</title>
        <authorList>
            <person name="Zheng H."/>
        </authorList>
    </citation>
    <scope>NUCLEOTIDE SEQUENCE [LARGE SCALE GENOMIC DNA]</scope>
    <source>
        <strain evidence="1 2">Rsa215</strain>
    </source>
</reference>
<dbReference type="InterPro" id="IPR050218">
    <property type="entry name" value="LptD"/>
</dbReference>
<gene>
    <name evidence="1" type="primary">ostA</name>
    <name evidence="1" type="ORF">Epro_0430</name>
</gene>
<dbReference type="KEGG" id="epo:Epro_0430"/>
<sequence length="694" mass="81541">MKNLFKTIIILFLMSAACRGVFSYEIDIKADELEYIQGDNVIRANGNVVMGWQGREVKADYVMFKVEEKTMHASGNVRIEESGNSFAASSIDYDFAQETGDIKDSVVNASIIFMHAKEMTRYKDDAKDAYAIRHVTLSNCDLDDPHTCFRARTGKIVLGERVTIYNPVLYIGKVPIFYLPFITKSLKGGGGFEMGNFKYTFEPGYTNEGGFSIKNTLAYKFSNAITLKGFYDYLGSRGNGYGGEFNYFTNNAKGSIYAYKINDRFANMERWTVRPYYWQRINKEWTIQSQAELISDNSFNNYYNQGDWNRTLNRLYSYAALTRQGQSTNLLIALQRHDNYNGIEYVTEQMSLPQVNFTYYPKKIFLGITHSFNLLYDNNYREYSTGNLFYKNTAAANYNLTKDFRIGKRLTLKPALTISEEWYDRDNQGYYDHTFLTKYTSSLNSRLRVTSWMDWNFNYSARMRAEKNSLAIDSSANDYGLEANHLAYTNYMYIGSRTTVRNTLSYNFMNYRTPYSPSDNNLYRTPQTSSRWSPLATEIIYTPKYYITAYIRQTQLIDPLKFQALQVDLQIGSLEKMYFNFGVFYQYYDDPVMSYRSKEIDNTIGFGLWVTPKWRIDYNIRTTSRLDLTYSRLNDHEFKLYRDLHCYNLGLTWRVRNSYNEVFFKFDMKTNTPFDRRNLEKEMSEDEEIFYPWR</sequence>
<dbReference type="GO" id="GO:0009279">
    <property type="term" value="C:cell outer membrane"/>
    <property type="evidence" value="ECO:0007669"/>
    <property type="project" value="TreeGrafter"/>
</dbReference>
<dbReference type="GO" id="GO:1990351">
    <property type="term" value="C:transporter complex"/>
    <property type="evidence" value="ECO:0007669"/>
    <property type="project" value="TreeGrafter"/>
</dbReference>
<dbReference type="EMBL" id="CP009498">
    <property type="protein sequence ID" value="AKL97809.1"/>
    <property type="molecule type" value="Genomic_DNA"/>
</dbReference>
<dbReference type="PROSITE" id="PS51257">
    <property type="entry name" value="PROKAR_LIPOPROTEIN"/>
    <property type="match status" value="1"/>
</dbReference>
<dbReference type="AlphaFoldDB" id="A0A0G3WJX7"/>
<dbReference type="Proteomes" id="UP000035337">
    <property type="component" value="Chromosome"/>
</dbReference>
<name>A0A0G3WJX7_9BACT</name>
<accession>A0A0G3WJX7</accession>
<evidence type="ECO:0000313" key="1">
    <source>
        <dbReference type="EMBL" id="AKL97809.1"/>
    </source>
</evidence>
<dbReference type="RefSeq" id="WP_052570178.1">
    <property type="nucleotide sequence ID" value="NZ_CP009498.1"/>
</dbReference>
<dbReference type="OrthoDB" id="9816218at2"/>
<proteinExistence type="predicted"/>
<organism evidence="1 2">
    <name type="scientific">Endomicrobium proavitum</name>
    <dbReference type="NCBI Taxonomy" id="1408281"/>
    <lineage>
        <taxon>Bacteria</taxon>
        <taxon>Pseudomonadati</taxon>
        <taxon>Elusimicrobiota</taxon>
        <taxon>Endomicrobiia</taxon>
        <taxon>Endomicrobiales</taxon>
        <taxon>Endomicrobiaceae</taxon>
        <taxon>Endomicrobium</taxon>
    </lineage>
</organism>
<dbReference type="PANTHER" id="PTHR30189">
    <property type="entry name" value="LPS-ASSEMBLY PROTEIN"/>
    <property type="match status" value="1"/>
</dbReference>
<dbReference type="STRING" id="1408281.Epro_0430"/>
<dbReference type="PANTHER" id="PTHR30189:SF1">
    <property type="entry name" value="LPS-ASSEMBLY PROTEIN LPTD"/>
    <property type="match status" value="1"/>
</dbReference>
<keyword evidence="2" id="KW-1185">Reference proteome</keyword>
<protein>
    <submittedName>
        <fullName evidence="1">Putative OstA-like outer membrane protein</fullName>
    </submittedName>
</protein>